<dbReference type="CDD" id="cd10436">
    <property type="entry name" value="GIY-YIG_EndoII_Hpy188I_like"/>
    <property type="match status" value="1"/>
</dbReference>
<evidence type="ECO:0000259" key="1">
    <source>
        <dbReference type="Pfam" id="PF24698"/>
    </source>
</evidence>
<dbReference type="InterPro" id="IPR053748">
    <property type="entry name" value="Host_DNA_Degrad_Endo"/>
</dbReference>
<dbReference type="AlphaFoldDB" id="V2Y0P2"/>
<dbReference type="Gene3D" id="3.40.1440.40">
    <property type="match status" value="1"/>
</dbReference>
<protein>
    <submittedName>
        <fullName evidence="2">Toxin-antitoxin system, antitoxin component, ribbon-helix-helix domain protein</fullName>
    </submittedName>
</protein>
<accession>V2Y0P2</accession>
<dbReference type="InterPro" id="IPR044556">
    <property type="entry name" value="EndoII-like_GIY-YIG"/>
</dbReference>
<dbReference type="HOGENOM" id="CLU_1060470_0_0_9"/>
<comment type="caution">
    <text evidence="2">The sequence shown here is derived from an EMBL/GenBank/DDBJ whole genome shotgun (WGS) entry which is preliminary data.</text>
</comment>
<gene>
    <name evidence="2" type="ORF">GCWU0000282_002699</name>
</gene>
<sequence length="262" mass="29382">MGKYDPLNQFLVSSEKDFVRLTFSEIENLLGQTLPHSAYTYKEWWANGGHSQAYAWLDAGYKVEEVNLGADIAVFSKKGKSAAKKALSAEVCGVFVNDGKVYGKAVSAESTMNVCGYTFTFIQDLIPDRNKDGNVIKYRPQDAYENKGSVELLHYGKGNFCRFRIEADGGAGVYLWVVDGQIIYIGETANLRQRFNAGYGNISPRNCYVGGQSTNCKMNKAVLGLFERGKIVSLYFYQTTDYKRVESELLNKIYTPYNVKDN</sequence>
<name>V2Y0P2_9FIRM</name>
<dbReference type="STRING" id="592026.GCWU0000282_002699"/>
<dbReference type="Proteomes" id="UP000018227">
    <property type="component" value="Unassembled WGS sequence"/>
</dbReference>
<dbReference type="InterPro" id="IPR056079">
    <property type="entry name" value="DUF7662"/>
</dbReference>
<dbReference type="EMBL" id="ACIL03000016">
    <property type="protein sequence ID" value="ESL02563.1"/>
    <property type="molecule type" value="Genomic_DNA"/>
</dbReference>
<dbReference type="RefSeq" id="WP_023355545.1">
    <property type="nucleotide sequence ID" value="NZ_KI535369.1"/>
</dbReference>
<feature type="domain" description="DUF7662" evidence="1">
    <location>
        <begin position="4"/>
        <end position="75"/>
    </location>
</feature>
<evidence type="ECO:0000313" key="2">
    <source>
        <dbReference type="EMBL" id="ESL02563.1"/>
    </source>
</evidence>
<dbReference type="OrthoDB" id="1551455at2"/>
<reference evidence="2 3" key="1">
    <citation type="submission" date="2013-06" db="EMBL/GenBank/DDBJ databases">
        <authorList>
            <person name="Weinstock G."/>
            <person name="Sodergren E."/>
            <person name="Clifton S."/>
            <person name="Fulton L."/>
            <person name="Fulton B."/>
            <person name="Courtney L."/>
            <person name="Fronick C."/>
            <person name="Harrison M."/>
            <person name="Strong C."/>
            <person name="Farmer C."/>
            <person name="Delahaunty K."/>
            <person name="Markovic C."/>
            <person name="Hall O."/>
            <person name="Minx P."/>
            <person name="Tomlinson C."/>
            <person name="Mitreva M."/>
            <person name="Nelson J."/>
            <person name="Hou S."/>
            <person name="Wollam A."/>
            <person name="Pepin K.H."/>
            <person name="Johnson M."/>
            <person name="Bhonagiri V."/>
            <person name="Nash W.E."/>
            <person name="Warren W."/>
            <person name="Chinwalla A."/>
            <person name="Mardis E.R."/>
            <person name="Wilson R.K."/>
        </authorList>
    </citation>
    <scope>NUCLEOTIDE SEQUENCE [LARGE SCALE GENOMIC DNA]</scope>
    <source>
        <strain evidence="2 3">ATCC 51271</strain>
    </source>
</reference>
<proteinExistence type="predicted"/>
<organism evidence="2 3">
    <name type="scientific">Catonella morbi ATCC 51271</name>
    <dbReference type="NCBI Taxonomy" id="592026"/>
    <lineage>
        <taxon>Bacteria</taxon>
        <taxon>Bacillati</taxon>
        <taxon>Bacillota</taxon>
        <taxon>Clostridia</taxon>
        <taxon>Lachnospirales</taxon>
        <taxon>Lachnospiraceae</taxon>
        <taxon>Catonella</taxon>
    </lineage>
</organism>
<evidence type="ECO:0000313" key="3">
    <source>
        <dbReference type="Proteomes" id="UP000018227"/>
    </source>
</evidence>
<dbReference type="eggNOG" id="COG2944">
    <property type="taxonomic scope" value="Bacteria"/>
</dbReference>
<dbReference type="Pfam" id="PF24698">
    <property type="entry name" value="DUF7662"/>
    <property type="match status" value="1"/>
</dbReference>
<keyword evidence="3" id="KW-1185">Reference proteome</keyword>